<feature type="region of interest" description="Disordered" evidence="1">
    <location>
        <begin position="244"/>
        <end position="288"/>
    </location>
</feature>
<dbReference type="OrthoDB" id="5386682at2759"/>
<feature type="region of interest" description="Disordered" evidence="1">
    <location>
        <begin position="446"/>
        <end position="551"/>
    </location>
</feature>
<feature type="region of interest" description="Disordered" evidence="1">
    <location>
        <begin position="1"/>
        <end position="66"/>
    </location>
</feature>
<organism evidence="3 4">
    <name type="scientific">Periconia digitata</name>
    <dbReference type="NCBI Taxonomy" id="1303443"/>
    <lineage>
        <taxon>Eukaryota</taxon>
        <taxon>Fungi</taxon>
        <taxon>Dikarya</taxon>
        <taxon>Ascomycota</taxon>
        <taxon>Pezizomycotina</taxon>
        <taxon>Dothideomycetes</taxon>
        <taxon>Pleosporomycetidae</taxon>
        <taxon>Pleosporales</taxon>
        <taxon>Massarineae</taxon>
        <taxon>Periconiaceae</taxon>
        <taxon>Periconia</taxon>
    </lineage>
</organism>
<dbReference type="AlphaFoldDB" id="A0A9W4XS92"/>
<reference evidence="3" key="1">
    <citation type="submission" date="2023-01" db="EMBL/GenBank/DDBJ databases">
        <authorList>
            <person name="Van Ghelder C."/>
            <person name="Rancurel C."/>
        </authorList>
    </citation>
    <scope>NUCLEOTIDE SEQUENCE</scope>
    <source>
        <strain evidence="3">CNCM I-4278</strain>
    </source>
</reference>
<dbReference type="InterPro" id="IPR052895">
    <property type="entry name" value="HetReg/Transcr_Mod"/>
</dbReference>
<dbReference type="Pfam" id="PF26639">
    <property type="entry name" value="Het-6_barrel"/>
    <property type="match status" value="1"/>
</dbReference>
<protein>
    <recommendedName>
        <fullName evidence="2">Heterokaryon incompatibility domain-containing protein</fullName>
    </recommendedName>
</protein>
<keyword evidence="4" id="KW-1185">Reference proteome</keyword>
<dbReference type="PANTHER" id="PTHR24148:SF80">
    <property type="entry name" value="HETEROKARYON INCOMPATIBILITY DOMAIN-CONTAINING PROTEIN"/>
    <property type="match status" value="1"/>
</dbReference>
<feature type="domain" description="Heterokaryon incompatibility" evidence="2">
    <location>
        <begin position="602"/>
        <end position="774"/>
    </location>
</feature>
<dbReference type="Proteomes" id="UP001152607">
    <property type="component" value="Unassembled WGS sequence"/>
</dbReference>
<dbReference type="InterPro" id="IPR010730">
    <property type="entry name" value="HET"/>
</dbReference>
<dbReference type="EMBL" id="CAOQHR010000006">
    <property type="protein sequence ID" value="CAI6335676.1"/>
    <property type="molecule type" value="Genomic_DNA"/>
</dbReference>
<feature type="compositionally biased region" description="Low complexity" evidence="1">
    <location>
        <begin position="273"/>
        <end position="288"/>
    </location>
</feature>
<feature type="region of interest" description="Disordered" evidence="1">
    <location>
        <begin position="380"/>
        <end position="401"/>
    </location>
</feature>
<evidence type="ECO:0000313" key="4">
    <source>
        <dbReference type="Proteomes" id="UP001152607"/>
    </source>
</evidence>
<evidence type="ECO:0000259" key="2">
    <source>
        <dbReference type="Pfam" id="PF06985"/>
    </source>
</evidence>
<sequence>MAREKQTAMANVGFLKRKSNQQKRQSSSGGDEVSVMPTLDNNEAWTESRDDGKTASGDLSLNRGTANQNYQVEDMLRINTSMQLSQQANYDFLASTTTKRRRTDDDVETLNTGGAPSTTWDSYGFYPFTGTMEPSDIELPPNPFADTTPSQIGTAPNASLADNEVDNLLGNRIHNGPQANAQYLHSMKNRNLQDLSQARPLSLTHPPPNNPISNSHYLQALRDRFEGRKNSHDALEKSNNPLANMQFLHGTGGGPSDDGSVPGASQHQAHSHATQMQRPQQQFQQAAANTQYLSQLASPGTQQQQHPQYSSEWFSQLPPHAQQHARAQMALEAQRKQKAYANTPFMNQSPSTGIVLAPQPVLQQAPANTQFLSHIPKSTMHNVQSPESNTITQPNELHQPKQSWTQNAQFLGHIDSQQQQPQAFRTSQPNHVFDETASLSFNQPEPYLFNDMASQGNIGQTQSNPASSQSIDQMQVAQAQGTRPAEQRQQSNPKESPENSMAERRKKGNKMALTHYLKKKQASSNNKAGGARPGSVTARKAASSSKSPAAVQSTFRYTPFPESPNFIRLLSFEMAPSPAAGDGNDLFCTLAIQNPWKNHIDYHCLSYCWGGEEKTHRIHIANSQDKSTYSTIPITNNLYRALKQIRHSQGFQHLWVDALCINQDDAKERSAQVAMMRRIYSQSSGVMIWLGEGESEQFAQSCTEIIDTMSTRFTSATGVPHDSIIGSQGLTLNLQQLEALRVDATSLPARYDIYTQISRFFMLPWFRRVWVLQEAFANTTVLAWFGSRHLYWGQIILAALWHSFLIRDFISKPEVDEQRDVQGYLPELWLGLVHNRVPRGLSMIELVCRARDFQATDPRDKVFALIGLANDSPAIRPDYTKTKIHVYTDFARTIISQTGNLDILSAVDTFTSRSNPRTTPSWMPDLDVSIATIRGLGFPRKYNASFSTTATLHHAHAANPPPDPTVPPQPLRLTGFEIDVLTPTISPLLSLSKDLRLYIGPSPTAISTIWQSYIRRQRGFRAQHPGATLKAFVRTLTATGFALPTSFPAHPLGSVVPAEHAPSLHRDFLAFYLRADPELAVLQDVPGFESKEFVGTLAGGGDADQFAVLAGKACDERVFVVTRAGRLGLCPRDARAGDRVVVLYGGSVPYVVRPLQDGTWVFVGECYVDGIMFGEAQNLKTQMGIQDWVFDIC</sequence>
<dbReference type="PANTHER" id="PTHR24148">
    <property type="entry name" value="ANKYRIN REPEAT DOMAIN-CONTAINING PROTEIN 39 HOMOLOG-RELATED"/>
    <property type="match status" value="1"/>
</dbReference>
<name>A0A9W4XS92_9PLEO</name>
<accession>A0A9W4XS92</accession>
<gene>
    <name evidence="3" type="ORF">PDIGIT_LOCUS8761</name>
</gene>
<dbReference type="Pfam" id="PF06985">
    <property type="entry name" value="HET"/>
    <property type="match status" value="1"/>
</dbReference>
<feature type="compositionally biased region" description="Low complexity" evidence="1">
    <location>
        <begin position="535"/>
        <end position="551"/>
    </location>
</feature>
<proteinExistence type="predicted"/>
<evidence type="ECO:0000313" key="3">
    <source>
        <dbReference type="EMBL" id="CAI6335676.1"/>
    </source>
</evidence>
<comment type="caution">
    <text evidence="3">The sequence shown here is derived from an EMBL/GenBank/DDBJ whole genome shotgun (WGS) entry which is preliminary data.</text>
</comment>
<evidence type="ECO:0000256" key="1">
    <source>
        <dbReference type="SAM" id="MobiDB-lite"/>
    </source>
</evidence>
<feature type="compositionally biased region" description="Polar residues" evidence="1">
    <location>
        <begin position="57"/>
        <end position="66"/>
    </location>
</feature>
<feature type="compositionally biased region" description="Polar residues" evidence="1">
    <location>
        <begin position="452"/>
        <end position="494"/>
    </location>
</feature>